<evidence type="ECO:0000313" key="6">
    <source>
        <dbReference type="Proteomes" id="UP000229753"/>
    </source>
</evidence>
<keyword evidence="2" id="KW-0408">Iron</keyword>
<dbReference type="EMBL" id="PFNO01000063">
    <property type="protein sequence ID" value="PIZ49364.1"/>
    <property type="molecule type" value="Genomic_DNA"/>
</dbReference>
<dbReference type="GO" id="GO:0003824">
    <property type="term" value="F:catalytic activity"/>
    <property type="evidence" value="ECO:0007669"/>
    <property type="project" value="InterPro"/>
</dbReference>
<evidence type="ECO:0000256" key="3">
    <source>
        <dbReference type="ARBA" id="ARBA00023014"/>
    </source>
</evidence>
<dbReference type="AlphaFoldDB" id="A0A2M7TN83"/>
<dbReference type="InterPro" id="IPR040086">
    <property type="entry name" value="MJ0683-like"/>
</dbReference>
<dbReference type="Proteomes" id="UP000229753">
    <property type="component" value="Unassembled WGS sequence"/>
</dbReference>
<dbReference type="InterPro" id="IPR058240">
    <property type="entry name" value="rSAM_sf"/>
</dbReference>
<evidence type="ECO:0000256" key="1">
    <source>
        <dbReference type="ARBA" id="ARBA00022723"/>
    </source>
</evidence>
<dbReference type="PANTHER" id="PTHR43432:SF6">
    <property type="entry name" value="RADICAL SAM CORE DOMAIN-CONTAINING PROTEIN"/>
    <property type="match status" value="1"/>
</dbReference>
<evidence type="ECO:0000256" key="2">
    <source>
        <dbReference type="ARBA" id="ARBA00023004"/>
    </source>
</evidence>
<dbReference type="InterPro" id="IPR007197">
    <property type="entry name" value="rSAM"/>
</dbReference>
<keyword evidence="1" id="KW-0479">Metal-binding</keyword>
<dbReference type="PANTHER" id="PTHR43432">
    <property type="entry name" value="SLR0285 PROTEIN"/>
    <property type="match status" value="1"/>
</dbReference>
<feature type="domain" description="Radical SAM core" evidence="4">
    <location>
        <begin position="24"/>
        <end position="179"/>
    </location>
</feature>
<evidence type="ECO:0000313" key="5">
    <source>
        <dbReference type="EMBL" id="PIZ49364.1"/>
    </source>
</evidence>
<dbReference type="Pfam" id="PF04055">
    <property type="entry name" value="Radical_SAM"/>
    <property type="match status" value="1"/>
</dbReference>
<dbReference type="SUPFAM" id="SSF102114">
    <property type="entry name" value="Radical SAM enzymes"/>
    <property type="match status" value="1"/>
</dbReference>
<dbReference type="GO" id="GO:0051536">
    <property type="term" value="F:iron-sulfur cluster binding"/>
    <property type="evidence" value="ECO:0007669"/>
    <property type="project" value="UniProtKB-KW"/>
</dbReference>
<organism evidence="5 6">
    <name type="scientific">Candidatus Woesebacteria bacterium CG_4_10_14_0_2_um_filter_39_14</name>
    <dbReference type="NCBI Taxonomy" id="1975054"/>
    <lineage>
        <taxon>Bacteria</taxon>
        <taxon>Candidatus Woeseibacteriota</taxon>
    </lineage>
</organism>
<accession>A0A2M7TN83</accession>
<reference evidence="6" key="1">
    <citation type="submission" date="2017-09" db="EMBL/GenBank/DDBJ databases">
        <title>Depth-based differentiation of microbial function through sediment-hosted aquifers and enrichment of novel symbionts in the deep terrestrial subsurface.</title>
        <authorList>
            <person name="Probst A.J."/>
            <person name="Ladd B."/>
            <person name="Jarett J.K."/>
            <person name="Geller-Mcgrath D.E."/>
            <person name="Sieber C.M.K."/>
            <person name="Emerson J.B."/>
            <person name="Anantharaman K."/>
            <person name="Thomas B.C."/>
            <person name="Malmstrom R."/>
            <person name="Stieglmeier M."/>
            <person name="Klingl A."/>
            <person name="Woyke T."/>
            <person name="Ryan C.M."/>
            <person name="Banfield J.F."/>
        </authorList>
    </citation>
    <scope>NUCLEOTIDE SEQUENCE [LARGE SCALE GENOMIC DNA]</scope>
</reference>
<evidence type="ECO:0000259" key="4">
    <source>
        <dbReference type="Pfam" id="PF04055"/>
    </source>
</evidence>
<keyword evidence="3" id="KW-0411">Iron-sulfur</keyword>
<feature type="non-terminal residue" evidence="5">
    <location>
        <position position="261"/>
    </location>
</feature>
<dbReference type="GO" id="GO:0046872">
    <property type="term" value="F:metal ion binding"/>
    <property type="evidence" value="ECO:0007669"/>
    <property type="project" value="UniProtKB-KW"/>
</dbReference>
<dbReference type="Gene3D" id="3.80.30.30">
    <property type="match status" value="1"/>
</dbReference>
<gene>
    <name evidence="5" type="ORF">COY29_02005</name>
</gene>
<dbReference type="SFLD" id="SFLDS00029">
    <property type="entry name" value="Radical_SAM"/>
    <property type="match status" value="1"/>
</dbReference>
<comment type="caution">
    <text evidence="5">The sequence shown here is derived from an EMBL/GenBank/DDBJ whole genome shotgun (WGS) entry which is preliminary data.</text>
</comment>
<dbReference type="SFLD" id="SFLDG01084">
    <property type="entry name" value="Uncharacterised_Radical_SAM_Su"/>
    <property type="match status" value="1"/>
</dbReference>
<sequence length="261" mass="30331">MKINPIQCKTLLTKSRLPEADYCINPYVGCFHACVYCYSRFMKRFTGHTERWGEFVDVKINASEILEKELSRNPKRGVVLLGSVTDAYQPAERKYKITRGILEVLLRYDFPTSILTKSDLVVRDIDLLKRFSNCEVGLTITTLDEQIAKDFEPRSSPPQRRLKALQTLHSSGIKTYGFIGPILPELTNLESIFTVLQGKVDFVMTESLNMKCGNWENIRSLLERKYPHLLVLYQARFDQRYWQQIERKLKGLSGRFRIPLK</sequence>
<dbReference type="CDD" id="cd01335">
    <property type="entry name" value="Radical_SAM"/>
    <property type="match status" value="1"/>
</dbReference>
<name>A0A2M7TN83_9BACT</name>
<protein>
    <submittedName>
        <fullName evidence="5">Radical SAM protein</fullName>
    </submittedName>
</protein>
<proteinExistence type="predicted"/>